<dbReference type="Proteomes" id="UP000004198">
    <property type="component" value="Unassembled WGS sequence"/>
</dbReference>
<dbReference type="KEGG" id="cck:Ccar_06585"/>
<dbReference type="PATRIC" id="fig|536227.13.peg.1387"/>
<proteinExistence type="predicted"/>
<gene>
    <name evidence="2" type="ORF">CcarbDRAFT_3134</name>
</gene>
<sequence length="215" mass="24517">MPFCPYYYSYFRQSSAYSYIRVFHAAPDAPAVDVYANNAVIVSNIKFKGFSQYIKVPQGRYKIRVFKRGTKNNPLIERDMIVPENKILTLAAVGIMPNLELKTIEDTLEPLRRGRSKVRFIHLSPDAPAVDITLPNGDVIFKNVSYKEITGYREIRPGSYNLQVRAAGTDQKVLLLPNTRFGPNKFYTIYAVGLVNREPKLQVVMPLDGNTYLKF</sequence>
<dbReference type="InterPro" id="IPR025510">
    <property type="entry name" value="DUF4397"/>
</dbReference>
<dbReference type="RefSeq" id="WP_007062019.1">
    <property type="nucleotide sequence ID" value="NZ_ACVI01000054.1"/>
</dbReference>
<evidence type="ECO:0000259" key="1">
    <source>
        <dbReference type="Pfam" id="PF14344"/>
    </source>
</evidence>
<feature type="domain" description="DUF4397" evidence="1">
    <location>
        <begin position="136"/>
        <end position="204"/>
    </location>
</feature>
<dbReference type="OrthoDB" id="9783299at2"/>
<dbReference type="eggNOG" id="COG1404">
    <property type="taxonomic scope" value="Bacteria"/>
</dbReference>
<evidence type="ECO:0000313" key="2">
    <source>
        <dbReference type="EMBL" id="EET86444.1"/>
    </source>
</evidence>
<dbReference type="STRING" id="536227.Ccar_06585"/>
<reference evidence="2 3" key="1">
    <citation type="submission" date="2009-06" db="EMBL/GenBank/DDBJ databases">
        <title>The draft genome of Clostridium carboxidivorans P7.</title>
        <authorList>
            <consortium name="US DOE Joint Genome Institute (JGI-PGF)"/>
            <person name="Lucas S."/>
            <person name="Copeland A."/>
            <person name="Lapidus A."/>
            <person name="Glavina del Rio T."/>
            <person name="Tice H."/>
            <person name="Bruce D."/>
            <person name="Goodwin L."/>
            <person name="Pitluck S."/>
            <person name="Larimer F."/>
            <person name="Land M.L."/>
            <person name="Hauser L."/>
            <person name="Hemme C.L."/>
        </authorList>
    </citation>
    <scope>NUCLEOTIDE SEQUENCE [LARGE SCALE GENOMIC DNA]</scope>
    <source>
        <strain evidence="2 3">P7</strain>
    </source>
</reference>
<comment type="caution">
    <text evidence="2">The sequence shown here is derived from an EMBL/GenBank/DDBJ whole genome shotgun (WGS) entry which is preliminary data.</text>
</comment>
<dbReference type="Pfam" id="PF14344">
    <property type="entry name" value="DUF4397"/>
    <property type="match status" value="2"/>
</dbReference>
<dbReference type="EMBL" id="ACVI01000054">
    <property type="protein sequence ID" value="EET86444.1"/>
    <property type="molecule type" value="Genomic_DNA"/>
</dbReference>
<evidence type="ECO:0000313" key="3">
    <source>
        <dbReference type="Proteomes" id="UP000004198"/>
    </source>
</evidence>
<protein>
    <recommendedName>
        <fullName evidence="1">DUF4397 domain-containing protein</fullName>
    </recommendedName>
</protein>
<keyword evidence="3" id="KW-1185">Reference proteome</keyword>
<dbReference type="AlphaFoldDB" id="C6PWG7"/>
<name>C6PWG7_9CLOT</name>
<accession>C6PWG7</accession>
<feature type="domain" description="DUF4397" evidence="1">
    <location>
        <begin position="18"/>
        <end position="133"/>
    </location>
</feature>
<organism evidence="2 3">
    <name type="scientific">Clostridium carboxidivorans P7</name>
    <dbReference type="NCBI Taxonomy" id="536227"/>
    <lineage>
        <taxon>Bacteria</taxon>
        <taxon>Bacillati</taxon>
        <taxon>Bacillota</taxon>
        <taxon>Clostridia</taxon>
        <taxon>Eubacteriales</taxon>
        <taxon>Clostridiaceae</taxon>
        <taxon>Clostridium</taxon>
    </lineage>
</organism>